<dbReference type="PROSITE" id="PS51183">
    <property type="entry name" value="JMJN"/>
    <property type="match status" value="1"/>
</dbReference>
<feature type="domain" description="JmjN" evidence="12">
    <location>
        <begin position="248"/>
        <end position="289"/>
    </location>
</feature>
<organism evidence="14 15">
    <name type="scientific">Zizania palustris</name>
    <name type="common">Northern wild rice</name>
    <dbReference type="NCBI Taxonomy" id="103762"/>
    <lineage>
        <taxon>Eukaryota</taxon>
        <taxon>Viridiplantae</taxon>
        <taxon>Streptophyta</taxon>
        <taxon>Embryophyta</taxon>
        <taxon>Tracheophyta</taxon>
        <taxon>Spermatophyta</taxon>
        <taxon>Magnoliopsida</taxon>
        <taxon>Liliopsida</taxon>
        <taxon>Poales</taxon>
        <taxon>Poaceae</taxon>
        <taxon>BOP clade</taxon>
        <taxon>Oryzoideae</taxon>
        <taxon>Oryzeae</taxon>
        <taxon>Zizaniinae</taxon>
        <taxon>Zizania</taxon>
    </lineage>
</organism>
<evidence type="ECO:0000256" key="2">
    <source>
        <dbReference type="ARBA" id="ARBA00004123"/>
    </source>
</evidence>
<accession>A0A8J6BHN8</accession>
<dbReference type="Pfam" id="PF02928">
    <property type="entry name" value="zf-C5HC2"/>
    <property type="match status" value="1"/>
</dbReference>
<evidence type="ECO:0000256" key="4">
    <source>
        <dbReference type="ARBA" id="ARBA00022853"/>
    </source>
</evidence>
<dbReference type="Proteomes" id="UP000729402">
    <property type="component" value="Unassembled WGS sequence"/>
</dbReference>
<evidence type="ECO:0000313" key="14">
    <source>
        <dbReference type="EMBL" id="KAG8084850.1"/>
    </source>
</evidence>
<keyword evidence="8" id="KW-0805">Transcription regulation</keyword>
<feature type="compositionally biased region" description="Basic residues" evidence="11">
    <location>
        <begin position="315"/>
        <end position="333"/>
    </location>
</feature>
<comment type="subcellular location">
    <subcellularLocation>
        <location evidence="2">Nucleus</location>
    </subcellularLocation>
</comment>
<name>A0A8J6BHN8_ZIZPA</name>
<dbReference type="PANTHER" id="PTHR10694">
    <property type="entry name" value="LYSINE-SPECIFIC DEMETHYLASE"/>
    <property type="match status" value="1"/>
</dbReference>
<feature type="region of interest" description="Disordered" evidence="11">
    <location>
        <begin position="309"/>
        <end position="357"/>
    </location>
</feature>
<feature type="domain" description="JmjC" evidence="13">
    <location>
        <begin position="443"/>
        <end position="625"/>
    </location>
</feature>
<evidence type="ECO:0000256" key="10">
    <source>
        <dbReference type="ARBA" id="ARBA00023242"/>
    </source>
</evidence>
<dbReference type="SMART" id="SM00545">
    <property type="entry name" value="JmjN"/>
    <property type="match status" value="1"/>
</dbReference>
<dbReference type="GO" id="GO:0045814">
    <property type="term" value="P:negative regulation of gene expression, epigenetic"/>
    <property type="evidence" value="ECO:0007669"/>
    <property type="project" value="UniProtKB-ARBA"/>
</dbReference>
<dbReference type="GO" id="GO:0034647">
    <property type="term" value="F:histone H3K4me/H3K4me2/H3K4me3 demethylase activity"/>
    <property type="evidence" value="ECO:0007669"/>
    <property type="project" value="TreeGrafter"/>
</dbReference>
<dbReference type="SMART" id="SM00542">
    <property type="entry name" value="FYRC"/>
    <property type="match status" value="1"/>
</dbReference>
<dbReference type="Pfam" id="PF05965">
    <property type="entry name" value="FYRC"/>
    <property type="match status" value="1"/>
</dbReference>
<evidence type="ECO:0000256" key="8">
    <source>
        <dbReference type="ARBA" id="ARBA00023015"/>
    </source>
</evidence>
<dbReference type="InterPro" id="IPR004198">
    <property type="entry name" value="Znf_C5HC2"/>
</dbReference>
<dbReference type="GO" id="GO:0046872">
    <property type="term" value="F:metal ion binding"/>
    <property type="evidence" value="ECO:0007669"/>
    <property type="project" value="UniProtKB-KW"/>
</dbReference>
<reference evidence="14" key="2">
    <citation type="submission" date="2021-02" db="EMBL/GenBank/DDBJ databases">
        <authorList>
            <person name="Kimball J.A."/>
            <person name="Haas M.W."/>
            <person name="Macchietto M."/>
            <person name="Kono T."/>
            <person name="Duquette J."/>
            <person name="Shao M."/>
        </authorList>
    </citation>
    <scope>NUCLEOTIDE SEQUENCE</scope>
    <source>
        <tissue evidence="14">Fresh leaf tissue</tissue>
    </source>
</reference>
<evidence type="ECO:0000256" key="1">
    <source>
        <dbReference type="ARBA" id="ARBA00001954"/>
    </source>
</evidence>
<dbReference type="GO" id="GO:0005634">
    <property type="term" value="C:nucleus"/>
    <property type="evidence" value="ECO:0007669"/>
    <property type="project" value="UniProtKB-SubCell"/>
</dbReference>
<dbReference type="FunFam" id="3.30.160.360:FF:000005">
    <property type="entry name" value="Putative lysine-specific demethylase JMJ16"/>
    <property type="match status" value="1"/>
</dbReference>
<dbReference type="SMART" id="SM00558">
    <property type="entry name" value="JmjC"/>
    <property type="match status" value="1"/>
</dbReference>
<dbReference type="InterPro" id="IPR003889">
    <property type="entry name" value="FYrich_C"/>
</dbReference>
<feature type="region of interest" description="Disordered" evidence="11">
    <location>
        <begin position="1"/>
        <end position="21"/>
    </location>
</feature>
<sequence length="1338" mass="148176">MRRRQSRRFPSRGVVGPATPLATAPLTLPLASYMTPSASLVPLLLPSWLRWHRRSSRRGSPSTAITPTTLLRPQPIGTGRDRSGPVRARTAMMGTECIAATHSEDSEPSIPPGFGPFAALALRGIQNDVKPADIHSTSVQILQSIRKDSEECQSSSGVSRSDTPCSTSGGNTCRKSLRNRPPIDYSRFEHNSDEDSDVEVAEKGVSSVRRRQQLPKGVLRGCAECSDCQNVIARWNPDGARRPVLDEAPVFYPTEEEFKDTLKYIESIRPLAEPYGICRIVPPSSWKPTCLLKDKSKWEGSKFSTRVQKVDKLQNRKSSKKSRRGGMTKKRRKLSETEENNTIGHSQIGIQQNPERFGFEPGPEFTLQTFQKYADDFSEQYFRKDASMDSVPSVEEIEGEYWRIVEKPTEEIEVIYGADLETGTFGSGFPKLSLELKSDVEDKYAQSGWNLNNLPRLQGSVLSFEGGDISGVLVPWVYVGMCFSSFCWHVEDHHLYSLNYMHWGAPKMCNLICYTTWLLSFHHHYSNLKEYKYTVVSNMKAIGQNAVELYREQARKITISHDKLLLGAAREAIKAQWDILFLKRNTADNMKWKNICGPDSTICKALKVRIETELAQRKNLGCPTPSQSRKMDPEFDSTDRECALCYYDLHLSACGCPCCPETYACLVHAKQLCSCDWDKRFFLFRYDVNELNILADALGGKLSAIHRWGVSDLGLSLSSCVKREKVQDSKTVRKSADGPRRSYMSQASAVSLVPSFACNEQKDEGNKILKIPSPQTNSACPSVEQMKFENISPLREPCMRNELSYPTNTDTNKLQGNGGLGGHKGSAPGLLVLSSQPFSFDVAARPISTLSESKKIVQGLVASKVCIEASNKLQGNGGLGGHKGSAPGLLVLSSQPFSFDVAARPISTLSESKKIVQGLVASKVCIEASSRAGDSRSLIGGEHHNRSPMMIHDGANMNSSFENLSNSHRLMASDYNATPCHSSNDQVVVSPATNASVMTVKDSSQVNTVSSQQFVQTFPWTQSTSHETSATVSAPKPFVDLSVVKSPSGSFTPGSAHLVTPTFGNQQQNGHLQRTSEPLPCMEGRARGHPTVMAQPALESHSRNGGAQKGPRIANVVHRFKCSVELLEIGVVLSGRLWSSNQAIFPKGFRSRVKYFSILDPIQMTYYMSEILDAGMQGPLFMVTVENCPGEVFINFSPSKCWNMVRERLNMEVRRQLSMGRPNLPTLQPPGSIDGIEMFGLSSPSIVQAIEARDRDRICTEYWRSRPHGGIEDPNNRHMLPQGPPHLALRGLFQRANRDELRALRGLLTSNGNMDDSSRQQAAHIIDEEMQGNGADKE</sequence>
<feature type="region of interest" description="Disordered" evidence="11">
    <location>
        <begin position="56"/>
        <end position="86"/>
    </location>
</feature>
<evidence type="ECO:0008006" key="16">
    <source>
        <dbReference type="Google" id="ProtNLM"/>
    </source>
</evidence>
<dbReference type="Pfam" id="PF05964">
    <property type="entry name" value="FYRN"/>
    <property type="match status" value="1"/>
</dbReference>
<keyword evidence="6" id="KW-0560">Oxidoreductase</keyword>
<keyword evidence="3" id="KW-0479">Metal-binding</keyword>
<dbReference type="InterPro" id="IPR003349">
    <property type="entry name" value="JmjN"/>
</dbReference>
<keyword evidence="5" id="KW-0223">Dioxygenase</keyword>
<evidence type="ECO:0000256" key="3">
    <source>
        <dbReference type="ARBA" id="ARBA00022723"/>
    </source>
</evidence>
<dbReference type="PROSITE" id="PS51543">
    <property type="entry name" value="FYRC"/>
    <property type="match status" value="1"/>
</dbReference>
<comment type="cofactor">
    <cofactor evidence="1">
        <name>Fe(2+)</name>
        <dbReference type="ChEBI" id="CHEBI:29033"/>
    </cofactor>
</comment>
<keyword evidence="9" id="KW-0804">Transcription</keyword>
<feature type="compositionally biased region" description="Basic residues" evidence="11">
    <location>
        <begin position="1"/>
        <end position="10"/>
    </location>
</feature>
<dbReference type="EMBL" id="JAAALK010000082">
    <property type="protein sequence ID" value="KAG8084850.1"/>
    <property type="molecule type" value="Genomic_DNA"/>
</dbReference>
<keyword evidence="15" id="KW-1185">Reference proteome</keyword>
<evidence type="ECO:0000313" key="15">
    <source>
        <dbReference type="Proteomes" id="UP000729402"/>
    </source>
</evidence>
<evidence type="ECO:0000256" key="6">
    <source>
        <dbReference type="ARBA" id="ARBA00023002"/>
    </source>
</evidence>
<feature type="compositionally biased region" description="Polar residues" evidence="11">
    <location>
        <begin position="152"/>
        <end position="174"/>
    </location>
</feature>
<keyword evidence="7" id="KW-0408">Iron</keyword>
<dbReference type="SMART" id="SM00541">
    <property type="entry name" value="FYRN"/>
    <property type="match status" value="1"/>
</dbReference>
<dbReference type="PROSITE" id="PS51184">
    <property type="entry name" value="JMJC"/>
    <property type="match status" value="1"/>
</dbReference>
<evidence type="ECO:0000256" key="7">
    <source>
        <dbReference type="ARBA" id="ARBA00023004"/>
    </source>
</evidence>
<dbReference type="GO" id="GO:0000785">
    <property type="term" value="C:chromatin"/>
    <property type="evidence" value="ECO:0007669"/>
    <property type="project" value="TreeGrafter"/>
</dbReference>
<dbReference type="InterPro" id="IPR003347">
    <property type="entry name" value="JmjC_dom"/>
</dbReference>
<gene>
    <name evidence="14" type="ORF">GUJ93_ZPchr0010g9654</name>
</gene>
<evidence type="ECO:0000259" key="13">
    <source>
        <dbReference type="PROSITE" id="PS51184"/>
    </source>
</evidence>
<dbReference type="PANTHER" id="PTHR10694:SF113">
    <property type="entry name" value="PROTEIN JUMONJI"/>
    <property type="match status" value="1"/>
</dbReference>
<dbReference type="OrthoDB" id="1678912at2759"/>
<keyword evidence="4" id="KW-0156">Chromatin regulator</keyword>
<proteinExistence type="predicted"/>
<feature type="region of interest" description="Disordered" evidence="11">
    <location>
        <begin position="148"/>
        <end position="178"/>
    </location>
</feature>
<dbReference type="PROSITE" id="PS51542">
    <property type="entry name" value="FYRN"/>
    <property type="match status" value="1"/>
</dbReference>
<dbReference type="Pfam" id="PF02375">
    <property type="entry name" value="JmjN"/>
    <property type="match status" value="1"/>
</dbReference>
<dbReference type="InterPro" id="IPR003888">
    <property type="entry name" value="FYrich_N"/>
</dbReference>
<dbReference type="Pfam" id="PF02373">
    <property type="entry name" value="JmjC"/>
    <property type="match status" value="1"/>
</dbReference>
<feature type="compositionally biased region" description="Polar residues" evidence="11">
    <location>
        <begin position="340"/>
        <end position="354"/>
    </location>
</feature>
<reference evidence="14" key="1">
    <citation type="journal article" date="2021" name="bioRxiv">
        <title>Whole Genome Assembly and Annotation of Northern Wild Rice, Zizania palustris L., Supports a Whole Genome Duplication in the Zizania Genus.</title>
        <authorList>
            <person name="Haas M."/>
            <person name="Kono T."/>
            <person name="Macchietto M."/>
            <person name="Millas R."/>
            <person name="McGilp L."/>
            <person name="Shao M."/>
            <person name="Duquette J."/>
            <person name="Hirsch C.N."/>
            <person name="Kimball J."/>
        </authorList>
    </citation>
    <scope>NUCLEOTIDE SEQUENCE</scope>
    <source>
        <tissue evidence="14">Fresh leaf tissue</tissue>
    </source>
</reference>
<evidence type="ECO:0000256" key="11">
    <source>
        <dbReference type="SAM" id="MobiDB-lite"/>
    </source>
</evidence>
<evidence type="ECO:0000256" key="9">
    <source>
        <dbReference type="ARBA" id="ARBA00023163"/>
    </source>
</evidence>
<protein>
    <recommendedName>
        <fullName evidence="16">JmjN domain-containing protein</fullName>
    </recommendedName>
</protein>
<comment type="caution">
    <text evidence="14">The sequence shown here is derived from an EMBL/GenBank/DDBJ whole genome shotgun (WGS) entry which is preliminary data.</text>
</comment>
<evidence type="ECO:0000259" key="12">
    <source>
        <dbReference type="PROSITE" id="PS51183"/>
    </source>
</evidence>
<keyword evidence="10" id="KW-0539">Nucleus</keyword>
<evidence type="ECO:0000256" key="5">
    <source>
        <dbReference type="ARBA" id="ARBA00022964"/>
    </source>
</evidence>